<evidence type="ECO:0000313" key="2">
    <source>
        <dbReference type="Proteomes" id="UP001370590"/>
    </source>
</evidence>
<keyword evidence="2" id="KW-1185">Reference proteome</keyword>
<dbReference type="InterPro" id="IPR021351">
    <property type="entry name" value="DUF2969"/>
</dbReference>
<protein>
    <submittedName>
        <fullName evidence="1">DUF2969 family protein</fullName>
    </submittedName>
</protein>
<name>A0ABU8SKG5_9LACO</name>
<gene>
    <name evidence="1" type="ORF">R4146_04190</name>
</gene>
<evidence type="ECO:0000313" key="1">
    <source>
        <dbReference type="EMBL" id="MEJ6400369.1"/>
    </source>
</evidence>
<dbReference type="RefSeq" id="WP_339960181.1">
    <property type="nucleotide sequence ID" value="NZ_JAWMWH010000001.1"/>
</dbReference>
<dbReference type="Pfam" id="PF11184">
    <property type="entry name" value="DUF2969"/>
    <property type="match status" value="1"/>
</dbReference>
<comment type="caution">
    <text evidence="1">The sequence shown here is derived from an EMBL/GenBank/DDBJ whole genome shotgun (WGS) entry which is preliminary data.</text>
</comment>
<dbReference type="EMBL" id="JAWMWH010000001">
    <property type="protein sequence ID" value="MEJ6400369.1"/>
    <property type="molecule type" value="Genomic_DNA"/>
</dbReference>
<proteinExistence type="predicted"/>
<reference evidence="1 2" key="1">
    <citation type="submission" date="2023-10" db="EMBL/GenBank/DDBJ databases">
        <title>Nicoliella lavandulae sp. nov. isolated from Lavandula angustifolia flowers.</title>
        <authorList>
            <person name="Alcantara C."/>
            <person name="Zuniga M."/>
            <person name="Landete J.M."/>
            <person name="Monedero V."/>
        </authorList>
    </citation>
    <scope>NUCLEOTIDE SEQUENCE [LARGE SCALE GENOMIC DNA]</scope>
    <source>
        <strain evidence="1 2">Es01</strain>
    </source>
</reference>
<dbReference type="Proteomes" id="UP001370590">
    <property type="component" value="Unassembled WGS sequence"/>
</dbReference>
<organism evidence="1 2">
    <name type="scientific">Nicoliella lavandulae</name>
    <dbReference type="NCBI Taxonomy" id="3082954"/>
    <lineage>
        <taxon>Bacteria</taxon>
        <taxon>Bacillati</taxon>
        <taxon>Bacillota</taxon>
        <taxon>Bacilli</taxon>
        <taxon>Lactobacillales</taxon>
        <taxon>Lactobacillaceae</taxon>
        <taxon>Nicoliella</taxon>
    </lineage>
</organism>
<sequence length="73" mass="8464">MSKKKQNIEVNLDEKKDSQGHQVQILKIGSDVIGEIKSLEDRIEANFRNKKTFNVKSVEEGIEKLISEYHLHK</sequence>
<accession>A0ABU8SKG5</accession>